<comment type="caution">
    <text evidence="1">The sequence shown here is derived from an EMBL/GenBank/DDBJ whole genome shotgun (WGS) entry which is preliminary data.</text>
</comment>
<organism evidence="1 2">
    <name type="scientific">Reyranella soli</name>
    <dbReference type="NCBI Taxonomy" id="1230389"/>
    <lineage>
        <taxon>Bacteria</taxon>
        <taxon>Pseudomonadati</taxon>
        <taxon>Pseudomonadota</taxon>
        <taxon>Alphaproteobacteria</taxon>
        <taxon>Hyphomicrobiales</taxon>
        <taxon>Reyranellaceae</taxon>
        <taxon>Reyranella</taxon>
    </lineage>
</organism>
<reference evidence="1 2" key="1">
    <citation type="submission" date="2019-07" db="EMBL/GenBank/DDBJ databases">
        <title>Whole genome shotgun sequence of Reyranella soli NBRC 108950.</title>
        <authorList>
            <person name="Hosoyama A."/>
            <person name="Uohara A."/>
            <person name="Ohji S."/>
            <person name="Ichikawa N."/>
        </authorList>
    </citation>
    <scope>NUCLEOTIDE SEQUENCE [LARGE SCALE GENOMIC DNA]</scope>
    <source>
        <strain evidence="1 2">NBRC 108950</strain>
    </source>
</reference>
<evidence type="ECO:0000313" key="1">
    <source>
        <dbReference type="EMBL" id="GEP57265.1"/>
    </source>
</evidence>
<keyword evidence="2" id="KW-1185">Reference proteome</keyword>
<sequence>MVRLRSLLWLVALVGFIVPSLGTVSVAKASSSAEHAAVADCLEHAPPPAPCPDKDSAKHAAGTCCPLMTAVPALLLPAAVVEMSFASAALAAPSVPSLAGRIFTKDPPPPRV</sequence>
<dbReference type="AlphaFoldDB" id="A0A512NE93"/>
<dbReference type="EMBL" id="BKAJ01000076">
    <property type="protein sequence ID" value="GEP57265.1"/>
    <property type="molecule type" value="Genomic_DNA"/>
</dbReference>
<evidence type="ECO:0008006" key="3">
    <source>
        <dbReference type="Google" id="ProtNLM"/>
    </source>
</evidence>
<accession>A0A512NE93</accession>
<evidence type="ECO:0000313" key="2">
    <source>
        <dbReference type="Proteomes" id="UP000321058"/>
    </source>
</evidence>
<proteinExistence type="predicted"/>
<name>A0A512NE93_9HYPH</name>
<dbReference type="Proteomes" id="UP000321058">
    <property type="component" value="Unassembled WGS sequence"/>
</dbReference>
<gene>
    <name evidence="1" type="ORF">RSO01_44310</name>
</gene>
<protein>
    <recommendedName>
        <fullName evidence="3">DUF2946 domain-containing protein</fullName>
    </recommendedName>
</protein>
<dbReference type="RefSeq" id="WP_170303263.1">
    <property type="nucleotide sequence ID" value="NZ_BKAJ01000076.1"/>
</dbReference>